<name>U6KES3_9EIME</name>
<dbReference type="Proteomes" id="UP000030744">
    <property type="component" value="Unassembled WGS sequence"/>
</dbReference>
<dbReference type="AlphaFoldDB" id="U6KES3"/>
<protein>
    <recommendedName>
        <fullName evidence="3">CCHC-type domain-containing protein</fullName>
    </recommendedName>
</protein>
<dbReference type="GO" id="GO:0008270">
    <property type="term" value="F:zinc ion binding"/>
    <property type="evidence" value="ECO:0007669"/>
    <property type="project" value="UniProtKB-KW"/>
</dbReference>
<feature type="region of interest" description="Disordered" evidence="2">
    <location>
        <begin position="219"/>
        <end position="278"/>
    </location>
</feature>
<feature type="compositionally biased region" description="Polar residues" evidence="2">
    <location>
        <begin position="22"/>
        <end position="34"/>
    </location>
</feature>
<keyword evidence="5" id="KW-1185">Reference proteome</keyword>
<reference evidence="4" key="1">
    <citation type="submission" date="2013-10" db="EMBL/GenBank/DDBJ databases">
        <title>Genomic analysis of the causative agents of coccidiosis in chickens.</title>
        <authorList>
            <person name="Reid A.J."/>
            <person name="Blake D."/>
            <person name="Billington K."/>
            <person name="Browne H."/>
            <person name="Dunn M."/>
            <person name="Hung S."/>
            <person name="Kawahara F."/>
            <person name="Miranda-Saavedra D."/>
            <person name="Mourier T."/>
            <person name="Nagra H."/>
            <person name="Otto T.D."/>
            <person name="Rawlings N."/>
            <person name="Sanchez A."/>
            <person name="Sanders M."/>
            <person name="Subramaniam C."/>
            <person name="Tay Y."/>
            <person name="Dear P."/>
            <person name="Doerig C."/>
            <person name="Gruber A."/>
            <person name="Parkinson J."/>
            <person name="Shirley M."/>
            <person name="Wan K.L."/>
            <person name="Berriman M."/>
            <person name="Tomley F."/>
            <person name="Pain A."/>
        </authorList>
    </citation>
    <scope>NUCLEOTIDE SEQUENCE [LARGE SCALE GENOMIC DNA]</scope>
    <source>
        <strain evidence="4">Houghton</strain>
    </source>
</reference>
<gene>
    <name evidence="4" type="ORF">EMH_0096480</name>
</gene>
<proteinExistence type="predicted"/>
<dbReference type="SUPFAM" id="SSF57756">
    <property type="entry name" value="Retrovirus zinc finger-like domains"/>
    <property type="match status" value="1"/>
</dbReference>
<evidence type="ECO:0000259" key="3">
    <source>
        <dbReference type="PROSITE" id="PS50158"/>
    </source>
</evidence>
<feature type="compositionally biased region" description="Polar residues" evidence="2">
    <location>
        <begin position="315"/>
        <end position="332"/>
    </location>
</feature>
<dbReference type="EMBL" id="HG688123">
    <property type="protein sequence ID" value="CDJ35296.1"/>
    <property type="molecule type" value="Genomic_DNA"/>
</dbReference>
<organism evidence="4 5">
    <name type="scientific">Eimeria mitis</name>
    <dbReference type="NCBI Taxonomy" id="44415"/>
    <lineage>
        <taxon>Eukaryota</taxon>
        <taxon>Sar</taxon>
        <taxon>Alveolata</taxon>
        <taxon>Apicomplexa</taxon>
        <taxon>Conoidasida</taxon>
        <taxon>Coccidia</taxon>
        <taxon>Eucoccidiorida</taxon>
        <taxon>Eimeriorina</taxon>
        <taxon>Eimeriidae</taxon>
        <taxon>Eimeria</taxon>
    </lineage>
</organism>
<evidence type="ECO:0000313" key="5">
    <source>
        <dbReference type="Proteomes" id="UP000030744"/>
    </source>
</evidence>
<dbReference type="PANTHER" id="PTHR33223:SF6">
    <property type="entry name" value="CCHC-TYPE DOMAIN-CONTAINING PROTEIN"/>
    <property type="match status" value="1"/>
</dbReference>
<dbReference type="RefSeq" id="XP_013357858.1">
    <property type="nucleotide sequence ID" value="XM_013502404.1"/>
</dbReference>
<dbReference type="OrthoDB" id="425619at2759"/>
<dbReference type="VEuPathDB" id="ToxoDB:EMH_0096480"/>
<dbReference type="InterPro" id="IPR005162">
    <property type="entry name" value="Retrotrans_gag_dom"/>
</dbReference>
<dbReference type="InterPro" id="IPR001878">
    <property type="entry name" value="Znf_CCHC"/>
</dbReference>
<dbReference type="GeneID" id="25383682"/>
<dbReference type="PROSITE" id="PS50158">
    <property type="entry name" value="ZF_CCHC"/>
    <property type="match status" value="1"/>
</dbReference>
<sequence length="332" mass="37679">MEVDYEPLTKGGSMHGPEPQQAEASSISASNSGENAFPPKSIQDECLRLCRPTRYDGRRDVEALEEFLNSLDLYLRIQNAPEAFQLLLASSLLEGDARRWWLHLCNRSTFPEHIRSMQAFRDAVRCRFIPTSASEQAMAELRKLKQGKLSVERYIEKYQSLVNRSPMVAPELHYQWFIAGLDPVVRQTVTGWATGREMMGEKVELADMMEYLRRMEKKNATPTALAEKEESGHGNNPDLEPMDSGAVNTKPAKHGARSGFRQQTATSPPKKQDGDSERRTCIFCSKPGHVFRDCRLMKKAREQMRPNPEHRRQGNKQSKQGNARASTQRAAQ</sequence>
<accession>U6KES3</accession>
<evidence type="ECO:0000313" key="4">
    <source>
        <dbReference type="EMBL" id="CDJ35296.1"/>
    </source>
</evidence>
<dbReference type="InterPro" id="IPR036875">
    <property type="entry name" value="Znf_CCHC_sf"/>
</dbReference>
<dbReference type="PANTHER" id="PTHR33223">
    <property type="entry name" value="CCHC-TYPE DOMAIN-CONTAINING PROTEIN"/>
    <property type="match status" value="1"/>
</dbReference>
<feature type="compositionally biased region" description="Basic and acidic residues" evidence="2">
    <location>
        <begin position="292"/>
        <end position="312"/>
    </location>
</feature>
<feature type="domain" description="CCHC-type" evidence="3">
    <location>
        <begin position="281"/>
        <end position="295"/>
    </location>
</feature>
<reference evidence="4" key="2">
    <citation type="submission" date="2013-10" db="EMBL/GenBank/DDBJ databases">
        <authorList>
            <person name="Aslett M."/>
        </authorList>
    </citation>
    <scope>NUCLEOTIDE SEQUENCE [LARGE SCALE GENOMIC DNA]</scope>
    <source>
        <strain evidence="4">Houghton</strain>
    </source>
</reference>
<keyword evidence="1" id="KW-0479">Metal-binding</keyword>
<dbReference type="GO" id="GO:0003676">
    <property type="term" value="F:nucleic acid binding"/>
    <property type="evidence" value="ECO:0007669"/>
    <property type="project" value="InterPro"/>
</dbReference>
<keyword evidence="1" id="KW-0863">Zinc-finger</keyword>
<feature type="region of interest" description="Disordered" evidence="2">
    <location>
        <begin position="292"/>
        <end position="332"/>
    </location>
</feature>
<feature type="compositionally biased region" description="Polar residues" evidence="2">
    <location>
        <begin position="260"/>
        <end position="269"/>
    </location>
</feature>
<evidence type="ECO:0000256" key="1">
    <source>
        <dbReference type="PROSITE-ProRule" id="PRU00047"/>
    </source>
</evidence>
<keyword evidence="1" id="KW-0862">Zinc</keyword>
<feature type="region of interest" description="Disordered" evidence="2">
    <location>
        <begin position="1"/>
        <end position="39"/>
    </location>
</feature>
<dbReference type="Pfam" id="PF03732">
    <property type="entry name" value="Retrotrans_gag"/>
    <property type="match status" value="1"/>
</dbReference>
<evidence type="ECO:0000256" key="2">
    <source>
        <dbReference type="SAM" id="MobiDB-lite"/>
    </source>
</evidence>